<proteinExistence type="predicted"/>
<organism evidence="1 2">
    <name type="scientific">Pyropia yezoensis</name>
    <name type="common">Susabi-nori</name>
    <name type="synonym">Porphyra yezoensis</name>
    <dbReference type="NCBI Taxonomy" id="2788"/>
    <lineage>
        <taxon>Eukaryota</taxon>
        <taxon>Rhodophyta</taxon>
        <taxon>Bangiophyceae</taxon>
        <taxon>Bangiales</taxon>
        <taxon>Bangiaceae</taxon>
        <taxon>Pyropia</taxon>
    </lineage>
</organism>
<comment type="caution">
    <text evidence="1">The sequence shown here is derived from an EMBL/GenBank/DDBJ whole genome shotgun (WGS) entry which is preliminary data.</text>
</comment>
<name>A0ACC3BR06_PYRYE</name>
<keyword evidence="2" id="KW-1185">Reference proteome</keyword>
<evidence type="ECO:0000313" key="2">
    <source>
        <dbReference type="Proteomes" id="UP000798662"/>
    </source>
</evidence>
<sequence length="1371" mass="134576">MSQASPAFAARCNCLLRESIESGDTVAAVRLLKEDTSLLSAPLDGKHRTALYLAVGHNVPSLVDYLLRARAPVNARTSCGLTPLFSAIRVNNVPLVEQLLDAGADKECRAEEDMTPLLLSAEVGSLAVMEVLLARGVDVCVFNERGHSVLHLALLNDPPVLMALLVAGVRADATATRCGWTALMLAAQLKKTSHAKALLAKGANASHTASDGWTPLLLAADANAVGVGSVLLAGGADVSAKRKGRTALHVAVDAGGVGMVKLLLDEGFSVNERTSVTGTTALIQAAATAPGSPTSVFSTLLLAGADVNAARVRDGRTALHVATAARKAGIVRLLLSGGAFVGAADKAGQTALHLAASSEGCLEMVVALLKAGAPVDTPAADGRSPVSVAAAAGRLDAVRSLLGAGAAADVPAAGVASPLLAAAEAGHPSVVSALLAHLPQGAVSGMVDRAQALGLTRAAALLRRVVSSRPAIELRVVGGASLSSPAATSPSGRVTRARGWHCSPARNATSSLVDAEGERGGLSTQRAHKRNAAAMSGRSPLQKLSPQPLMSPPSPPSPPLSIPSPPPLPRSTPPPSPPSAPPPSPPSAPPPPPPFAPPPPPPFAPPPSEPSRPPLLLPSQMMSAQLSPSLQAPSSSLPSSPPAAAVSTSLVQPAPAAMATTPSGGSNQLPPRVTIGASRSAYRRQRRVRSKARLANGGGNEEPSGNGTAGEGRSAGGGIRNEQAGPACPVPPGWAGNLRPLKRHRIDADGQAMPTAAALPLVAEASTAAERPAAHQEAPTPTEVQVAVGFPPDTPPVATAHVDPTGVTEAQESAIHAAARRTPMIPLLPECDTAARGLSLPSAPIPSAKARERPPAPVADVSSGPSSAPVIVLDDSTDEEGGVPSAGAVPRAAIAATGGGAAHPPGAATTAQDDPLRPCSSVKVEARPAGGERFPAAAAPHAAKPMPAAVGVTPALAGGACGRVLVNGRTDSAAASTAPEAGGTTPPVATASGGDGLSPPGARVKAEAQLAHAPPLTTSTATAGTLVPPAGFGAVAPAGADGRARGRPVAAAAAVPLPTDVTRSTRGAHAVVPPATAAAAAVVVGTGPPSEGPAVGPGPGGGDVEMEVKREAPLTGGHPPSLPALPTAVSPPPAVGVPAAEASTGCQLSPQAKAATAAAAAAPSVVTAASATAAVAGAHLPSATASPQQAVVGAAAVPPPQVAVPQLASMAAPPPVATAVPQLAAVVSPPRAAAALATSAARAAAVVEHALVASRVATFDALPPPAVGAAIAAYAGSGLAAAERQALTAALVAAAVEEAVGGLVAATEPPAAVWPTRCAAACGGLRRGRCRLASAARWCASCVPSRGAGDAAVRRPRTSAVPQCVASGGRG</sequence>
<evidence type="ECO:0000313" key="1">
    <source>
        <dbReference type="EMBL" id="KAK1860028.1"/>
    </source>
</evidence>
<dbReference type="EMBL" id="CM020618">
    <property type="protein sequence ID" value="KAK1860028.1"/>
    <property type="molecule type" value="Genomic_DNA"/>
</dbReference>
<reference evidence="1" key="1">
    <citation type="submission" date="2019-11" db="EMBL/GenBank/DDBJ databases">
        <title>Nori genome reveals adaptations in red seaweeds to the harsh intertidal environment.</title>
        <authorList>
            <person name="Wang D."/>
            <person name="Mao Y."/>
        </authorList>
    </citation>
    <scope>NUCLEOTIDE SEQUENCE</scope>
    <source>
        <tissue evidence="1">Gametophyte</tissue>
    </source>
</reference>
<accession>A0ACC3BR06</accession>
<dbReference type="Proteomes" id="UP000798662">
    <property type="component" value="Chromosome 1"/>
</dbReference>
<protein>
    <submittedName>
        <fullName evidence="1">Uncharacterized protein</fullName>
    </submittedName>
</protein>
<gene>
    <name evidence="1" type="ORF">I4F81_002620</name>
</gene>